<dbReference type="OrthoDB" id="2998174at2759"/>
<dbReference type="RefSeq" id="XP_040641314.1">
    <property type="nucleotide sequence ID" value="XM_040778269.1"/>
</dbReference>
<reference evidence="2" key="1">
    <citation type="journal article" date="2014" name="Nat. Commun.">
        <title>Genomic adaptations of the halophilic Dead Sea filamentous fungus Eurotium rubrum.</title>
        <authorList>
            <person name="Kis-Papo T."/>
            <person name="Weig A.R."/>
            <person name="Riley R."/>
            <person name="Persoh D."/>
            <person name="Salamov A."/>
            <person name="Sun H."/>
            <person name="Lipzen A."/>
            <person name="Wasser S.P."/>
            <person name="Rambold G."/>
            <person name="Grigoriev I.V."/>
            <person name="Nevo E."/>
        </authorList>
    </citation>
    <scope>NUCLEOTIDE SEQUENCE [LARGE SCALE GENOMIC DNA]</scope>
    <source>
        <strain evidence="2">CBS 135680</strain>
    </source>
</reference>
<dbReference type="AlphaFoldDB" id="A0A017SLJ2"/>
<accession>A0A017SLJ2</accession>
<dbReference type="HOGENOM" id="CLU_2222697_0_0_1"/>
<evidence type="ECO:0000313" key="2">
    <source>
        <dbReference type="Proteomes" id="UP000019804"/>
    </source>
</evidence>
<dbReference type="InterPro" id="IPR008949">
    <property type="entry name" value="Isoprenoid_synthase_dom_sf"/>
</dbReference>
<dbReference type="GeneID" id="63693393"/>
<dbReference type="SUPFAM" id="SSF48576">
    <property type="entry name" value="Terpenoid synthases"/>
    <property type="match status" value="1"/>
</dbReference>
<sequence>MQELMLFTDFTNDILSYYKEFILHGERGNFVENFADTHGMQQLDVLQHLTGYTPKSVYLMLDSNEDLLQTEEFCHGLDYALYGPSPVLSGRVFEDEQYLQPYDEDA</sequence>
<gene>
    <name evidence="1" type="ORF">EURHEDRAFT_300934</name>
</gene>
<protein>
    <submittedName>
        <fullName evidence="1">Uncharacterized protein</fullName>
    </submittedName>
</protein>
<name>A0A017SLJ2_ASPRC</name>
<proteinExistence type="predicted"/>
<keyword evidence="2" id="KW-1185">Reference proteome</keyword>
<dbReference type="EMBL" id="KK088415">
    <property type="protein sequence ID" value="EYE97626.1"/>
    <property type="molecule type" value="Genomic_DNA"/>
</dbReference>
<organism evidence="1 2">
    <name type="scientific">Aspergillus ruber (strain CBS 135680)</name>
    <dbReference type="NCBI Taxonomy" id="1388766"/>
    <lineage>
        <taxon>Eukaryota</taxon>
        <taxon>Fungi</taxon>
        <taxon>Dikarya</taxon>
        <taxon>Ascomycota</taxon>
        <taxon>Pezizomycotina</taxon>
        <taxon>Eurotiomycetes</taxon>
        <taxon>Eurotiomycetidae</taxon>
        <taxon>Eurotiales</taxon>
        <taxon>Aspergillaceae</taxon>
        <taxon>Aspergillus</taxon>
        <taxon>Aspergillus subgen. Aspergillus</taxon>
    </lineage>
</organism>
<dbReference type="Proteomes" id="UP000019804">
    <property type="component" value="Unassembled WGS sequence"/>
</dbReference>
<evidence type="ECO:0000313" key="1">
    <source>
        <dbReference type="EMBL" id="EYE97626.1"/>
    </source>
</evidence>
<dbReference type="STRING" id="1388766.A0A017SLJ2"/>
<dbReference type="Gene3D" id="1.10.600.10">
    <property type="entry name" value="Farnesyl Diphosphate Synthase"/>
    <property type="match status" value="1"/>
</dbReference>